<evidence type="ECO:0000313" key="2">
    <source>
        <dbReference type="Proteomes" id="UP000265520"/>
    </source>
</evidence>
<name>A0A392P0I8_9FABA</name>
<dbReference type="PANTHER" id="PTHR11439:SF517">
    <property type="entry name" value="CYSTEINE-RICH RLK (RECEPTOR-LIKE PROTEIN KINASE) 8"/>
    <property type="match status" value="1"/>
</dbReference>
<keyword evidence="2" id="KW-1185">Reference proteome</keyword>
<organism evidence="1 2">
    <name type="scientific">Trifolium medium</name>
    <dbReference type="NCBI Taxonomy" id="97028"/>
    <lineage>
        <taxon>Eukaryota</taxon>
        <taxon>Viridiplantae</taxon>
        <taxon>Streptophyta</taxon>
        <taxon>Embryophyta</taxon>
        <taxon>Tracheophyta</taxon>
        <taxon>Spermatophyta</taxon>
        <taxon>Magnoliopsida</taxon>
        <taxon>eudicotyledons</taxon>
        <taxon>Gunneridae</taxon>
        <taxon>Pentapetalae</taxon>
        <taxon>rosids</taxon>
        <taxon>fabids</taxon>
        <taxon>Fabales</taxon>
        <taxon>Fabaceae</taxon>
        <taxon>Papilionoideae</taxon>
        <taxon>50 kb inversion clade</taxon>
        <taxon>NPAAA clade</taxon>
        <taxon>Hologalegina</taxon>
        <taxon>IRL clade</taxon>
        <taxon>Trifolieae</taxon>
        <taxon>Trifolium</taxon>
    </lineage>
</organism>
<dbReference type="AlphaFoldDB" id="A0A392P0I8"/>
<protein>
    <recommendedName>
        <fullName evidence="3">Copia-type polyprotein</fullName>
    </recommendedName>
</protein>
<evidence type="ECO:0008006" key="3">
    <source>
        <dbReference type="Google" id="ProtNLM"/>
    </source>
</evidence>
<dbReference type="EMBL" id="LXQA010057330">
    <property type="protein sequence ID" value="MCI05030.1"/>
    <property type="molecule type" value="Genomic_DNA"/>
</dbReference>
<proteinExistence type="predicted"/>
<reference evidence="1 2" key="1">
    <citation type="journal article" date="2018" name="Front. Plant Sci.">
        <title>Red Clover (Trifolium pratense) and Zigzag Clover (T. medium) - A Picture of Genomic Similarities and Differences.</title>
        <authorList>
            <person name="Dluhosova J."/>
            <person name="Istvanek J."/>
            <person name="Nedelnik J."/>
            <person name="Repkova J."/>
        </authorList>
    </citation>
    <scope>NUCLEOTIDE SEQUENCE [LARGE SCALE GENOMIC DNA]</scope>
    <source>
        <strain evidence="2">cv. 10/8</strain>
        <tissue evidence="1">Leaf</tissue>
    </source>
</reference>
<sequence>GTIGLGVWYKKVNGRIELQGWTDSDYAGDLDDRKSTSGYVFAYGYGPISWPSKKQAIVTLSTIEAEFVVATSCA</sequence>
<dbReference type="CDD" id="cd09272">
    <property type="entry name" value="RNase_HI_RT_Ty1"/>
    <property type="match status" value="1"/>
</dbReference>
<dbReference type="PANTHER" id="PTHR11439">
    <property type="entry name" value="GAG-POL-RELATED RETROTRANSPOSON"/>
    <property type="match status" value="1"/>
</dbReference>
<feature type="non-terminal residue" evidence="1">
    <location>
        <position position="1"/>
    </location>
</feature>
<gene>
    <name evidence="1" type="ORF">A2U01_0026079</name>
</gene>
<dbReference type="Proteomes" id="UP000265520">
    <property type="component" value="Unassembled WGS sequence"/>
</dbReference>
<evidence type="ECO:0000313" key="1">
    <source>
        <dbReference type="EMBL" id="MCI05030.1"/>
    </source>
</evidence>
<comment type="caution">
    <text evidence="1">The sequence shown here is derived from an EMBL/GenBank/DDBJ whole genome shotgun (WGS) entry which is preliminary data.</text>
</comment>
<accession>A0A392P0I8</accession>